<dbReference type="PANTHER" id="PTHR12121:SF45">
    <property type="entry name" value="NOCTURNIN"/>
    <property type="match status" value="1"/>
</dbReference>
<evidence type="ECO:0000259" key="4">
    <source>
        <dbReference type="Pfam" id="PF03372"/>
    </source>
</evidence>
<evidence type="ECO:0000313" key="6">
    <source>
        <dbReference type="Proteomes" id="UP000243052"/>
    </source>
</evidence>
<dbReference type="GO" id="GO:0000175">
    <property type="term" value="F:3'-5'-RNA exonuclease activity"/>
    <property type="evidence" value="ECO:0007669"/>
    <property type="project" value="TreeGrafter"/>
</dbReference>
<dbReference type="Proteomes" id="UP000243052">
    <property type="component" value="Chromosome iv"/>
</dbReference>
<dbReference type="AlphaFoldDB" id="A0A0X8HRU0"/>
<reference evidence="5 6" key="1">
    <citation type="submission" date="2016-01" db="EMBL/GenBank/DDBJ databases">
        <title>Genome sequence of the yeast Holleya sinecauda.</title>
        <authorList>
            <person name="Dietrich F.S."/>
        </authorList>
    </citation>
    <scope>NUCLEOTIDE SEQUENCE [LARGE SCALE GENOMIC DNA]</scope>
    <source>
        <strain evidence="5 6">ATCC 58844</strain>
    </source>
</reference>
<feature type="region of interest" description="Disordered" evidence="3">
    <location>
        <begin position="363"/>
        <end position="388"/>
    </location>
</feature>
<dbReference type="SUPFAM" id="SSF56219">
    <property type="entry name" value="DNase I-like"/>
    <property type="match status" value="1"/>
</dbReference>
<dbReference type="GeneID" id="28723530"/>
<accession>A0A0X8HRU0</accession>
<dbReference type="InterPro" id="IPR036691">
    <property type="entry name" value="Endo/exonu/phosph_ase_sf"/>
</dbReference>
<evidence type="ECO:0000256" key="1">
    <source>
        <dbReference type="ARBA" id="ARBA00010774"/>
    </source>
</evidence>
<evidence type="ECO:0000256" key="3">
    <source>
        <dbReference type="SAM" id="MobiDB-lite"/>
    </source>
</evidence>
<comment type="similarity">
    <text evidence="1">Belongs to the CCR4/nocturin family.</text>
</comment>
<feature type="region of interest" description="Disordered" evidence="3">
    <location>
        <begin position="1"/>
        <end position="23"/>
    </location>
</feature>
<feature type="region of interest" description="Disordered" evidence="3">
    <location>
        <begin position="36"/>
        <end position="81"/>
    </location>
</feature>
<dbReference type="GO" id="GO:0006139">
    <property type="term" value="P:nucleobase-containing compound metabolic process"/>
    <property type="evidence" value="ECO:0007669"/>
    <property type="project" value="UniProtKB-ARBA"/>
</dbReference>
<dbReference type="RefSeq" id="XP_017987286.1">
    <property type="nucleotide sequence ID" value="XM_018132136.1"/>
</dbReference>
<feature type="compositionally biased region" description="Basic residues" evidence="3">
    <location>
        <begin position="65"/>
        <end position="74"/>
    </location>
</feature>
<sequence>MQTMEVKDQLDYGMSGATSDNETKISTAIGSLKISSSYKDVEGNNGSNPSVDESQSGKLKDGGKKDKKHKKRQNKNLTPEEINELKAIRRLKKESQQKINSEESNFITRDFLSLPMKQNTNGFIFTMMTYNCLAQALIRRRLFPTSGNALKWRIRSETLLKEFKHYNSDVMCLQEIDHVQYKQFWNIEFQKLGYSSQMHRFHSSAHGVVIAWRKSMFELADYMLIDYDKEKSGVIKPMKATNNVGLAVALKFSKEVLRSHPHTTKSGILVGTSHLFWHPFGTYERTRQTYVLLRKMKEFMHRVNVFGNNTSAKNTSWYSFICGDFNSQPFDSPYLSMVSKPVAYHGRARTVITCSAGYNFSQSIDEGSDEENKEEEKQPATPTPEYYNGTEREFSLVSEMEKLHNSIDLRAISLYSVGYRYVDAENAGLDNDRGEPEISNWAHTWKGLLDYIMCLTDWDFSDHTKLDTLDQLEQTTNVKILGLLKMPAAKDMPEHGLPHLGEYPSDHLCMMTRLELDM</sequence>
<dbReference type="InterPro" id="IPR050410">
    <property type="entry name" value="CCR4/nocturin_mRNA_transcr"/>
</dbReference>
<dbReference type="EMBL" id="CP014244">
    <property type="protein sequence ID" value="AMD20290.1"/>
    <property type="molecule type" value="Genomic_DNA"/>
</dbReference>
<dbReference type="PANTHER" id="PTHR12121">
    <property type="entry name" value="CARBON CATABOLITE REPRESSOR PROTEIN 4"/>
    <property type="match status" value="1"/>
</dbReference>
<proteinExistence type="inferred from homology"/>
<dbReference type="InterPro" id="IPR005135">
    <property type="entry name" value="Endo/exonuclease/phosphatase"/>
</dbReference>
<feature type="compositionally biased region" description="Polar residues" evidence="3">
    <location>
        <begin position="36"/>
        <end position="56"/>
    </location>
</feature>
<organism evidence="5 6">
    <name type="scientific">Eremothecium sinecaudum</name>
    <dbReference type="NCBI Taxonomy" id="45286"/>
    <lineage>
        <taxon>Eukaryota</taxon>
        <taxon>Fungi</taxon>
        <taxon>Dikarya</taxon>
        <taxon>Ascomycota</taxon>
        <taxon>Saccharomycotina</taxon>
        <taxon>Saccharomycetes</taxon>
        <taxon>Saccharomycetales</taxon>
        <taxon>Saccharomycetaceae</taxon>
        <taxon>Eremothecium</taxon>
    </lineage>
</organism>
<keyword evidence="2" id="KW-0378">Hydrolase</keyword>
<name>A0A0X8HRU0_9SACH</name>
<dbReference type="Gene3D" id="3.60.10.10">
    <property type="entry name" value="Endonuclease/exonuclease/phosphatase"/>
    <property type="match status" value="1"/>
</dbReference>
<evidence type="ECO:0000313" key="5">
    <source>
        <dbReference type="EMBL" id="AMD20290.1"/>
    </source>
</evidence>
<dbReference type="Pfam" id="PF03372">
    <property type="entry name" value="Exo_endo_phos"/>
    <property type="match status" value="1"/>
</dbReference>
<feature type="compositionally biased region" description="Basic and acidic residues" evidence="3">
    <location>
        <begin position="1"/>
        <end position="10"/>
    </location>
</feature>
<dbReference type="OrthoDB" id="428734at2759"/>
<feature type="domain" description="Endonuclease/exonuclease/phosphatase" evidence="4">
    <location>
        <begin position="128"/>
        <end position="454"/>
    </location>
</feature>
<gene>
    <name evidence="5" type="ORF">AW171_hschr42176</name>
</gene>
<keyword evidence="6" id="KW-1185">Reference proteome</keyword>
<evidence type="ECO:0000256" key="2">
    <source>
        <dbReference type="ARBA" id="ARBA00022801"/>
    </source>
</evidence>
<protein>
    <submittedName>
        <fullName evidence="5">HDL454Wp</fullName>
    </submittedName>
</protein>